<keyword evidence="5" id="KW-0479">Metal-binding</keyword>
<protein>
    <submittedName>
        <fullName evidence="15">Formate dehydrogenase subunit alpha</fullName>
    </submittedName>
</protein>
<sequence length="960" mass="104490">MIEHFDPQQHGRDLGTPPPAVTAGGSLVSIEIDGVEIAVPEGTSVLRAAALADINIPKLCATDSLEAFGSCRLCAVQVEGRRGTPAACTTPVAEGMKVTTQNERLAKLRRNIMELYISDHPLDCLTCPANGDCELQDMAGAVGLREVRYGFEGENHLDAEQDHSNPYFSFDPSKCIVCSRCVRACEEVQGTFALTIDGRGFDSKVAAGQDQPFMDSECVSCGACVQACPTSTLMEKSVIDAGQPEHSVITTCAYCGVGCSFEAQMKGDQVVRMVPWKGGDANHGHSCVKGRFAFGYATHPDRITTPMIRDSIDQPWREVGWEEAISFAASRLKAIQAEHGRESIGGITSSRCTNEETYLVQKLIRAGFGNNNTDTCARVCHSPTGYGLKTTLGESAGTQTFDSVMQADAIIVIGANPTDAHPVFGSLMRKRLRQGASLIVADPRRIDLLRTPHLEDAQHLPLRPGTNVALVNALAHVVVTEGLEDQEFIASRCDTAAYNAWRDFIAEERHSPEASEATTGVAADAVRRAARTYANARNGAIYYGLGVTEHSQGSTMVMGIANLALATGNIGREGVGVNPLRGQNNVQGSCDMGSFPHELPGYQHVADPDARGRFEAVWGVPLDDEPGLRIPNMFDAAIEGSFKALYVQGEDIAQSDPNTQHVEAALTSLECLIVQDIFLNETAKYAHVLLPGSSFLEKDGTFTNAERRINRVRKVMPPLAGKADWEVTVELSRAMGYPMDYSHPSEIMDEIAQLTPSFAGVSYALLDERGSLQWPCNAEHPIGTPTMHEIDFPIGLGRFAITEYVASEERSNRRFPLLLTTGRILSQYNVGAQTRRTDNQMWHDEDVLELHPSDAEVRGISDGDWLGITSRAGQTVLRARISERMQPGVVYTTFHHPGSGANVITTDSSDWATNCPEYKVTAVQVEKVSKPSAWQQRFDETDRKQREYLHTAKGTLEKSA</sequence>
<dbReference type="GO" id="GO:0003954">
    <property type="term" value="F:NADH dehydrogenase activity"/>
    <property type="evidence" value="ECO:0007669"/>
    <property type="project" value="TreeGrafter"/>
</dbReference>
<dbReference type="PANTHER" id="PTHR43105">
    <property type="entry name" value="RESPIRATORY NITRATE REDUCTASE"/>
    <property type="match status" value="1"/>
</dbReference>
<dbReference type="AlphaFoldDB" id="W1N9V0"/>
<dbReference type="GO" id="GO:0051537">
    <property type="term" value="F:2 iron, 2 sulfur cluster binding"/>
    <property type="evidence" value="ECO:0007669"/>
    <property type="project" value="UniProtKB-KW"/>
</dbReference>
<dbReference type="GO" id="GO:0016020">
    <property type="term" value="C:membrane"/>
    <property type="evidence" value="ECO:0007669"/>
    <property type="project" value="TreeGrafter"/>
</dbReference>
<dbReference type="Pfam" id="PF12838">
    <property type="entry name" value="Fer4_7"/>
    <property type="match status" value="1"/>
</dbReference>
<dbReference type="InterPro" id="IPR041924">
    <property type="entry name" value="Formate_Dh-H_N"/>
</dbReference>
<dbReference type="Pfam" id="PF13510">
    <property type="entry name" value="Fer2_4"/>
    <property type="match status" value="1"/>
</dbReference>
<dbReference type="SUPFAM" id="SSF54292">
    <property type="entry name" value="2Fe-2S ferredoxin-like"/>
    <property type="match status" value="1"/>
</dbReference>
<dbReference type="Gene3D" id="3.40.228.10">
    <property type="entry name" value="Dimethylsulfoxide Reductase, domain 2"/>
    <property type="match status" value="1"/>
</dbReference>
<dbReference type="PROSITE" id="PS00932">
    <property type="entry name" value="MOLYBDOPTERIN_PROK_3"/>
    <property type="match status" value="1"/>
</dbReference>
<comment type="similarity">
    <text evidence="2">In the C-terminal section; belongs to the prokaryotic molybdopterin-containing oxidoreductase family.</text>
</comment>
<dbReference type="InterPro" id="IPR036010">
    <property type="entry name" value="2Fe-2S_ferredoxin-like_sf"/>
</dbReference>
<dbReference type="InterPro" id="IPR017900">
    <property type="entry name" value="4Fe4S_Fe_S_CS"/>
</dbReference>
<dbReference type="InterPro" id="IPR017896">
    <property type="entry name" value="4Fe4S_Fe-S-bd"/>
</dbReference>
<keyword evidence="3" id="KW-0004">4Fe-4S</keyword>
<dbReference type="EMBL" id="AVBC01000020">
    <property type="protein sequence ID" value="ERL51981.1"/>
    <property type="molecule type" value="Genomic_DNA"/>
</dbReference>
<keyword evidence="8" id="KW-0408">Iron</keyword>
<evidence type="ECO:0000256" key="1">
    <source>
        <dbReference type="ARBA" id="ARBA00005404"/>
    </source>
</evidence>
<feature type="domain" description="2Fe-2S ferredoxin-type" evidence="11">
    <location>
        <begin position="26"/>
        <end position="104"/>
    </location>
</feature>
<dbReference type="FunFam" id="2.20.25.90:FF:000001">
    <property type="entry name" value="Formate dehydrogenase subunit alpha"/>
    <property type="match status" value="1"/>
</dbReference>
<dbReference type="RefSeq" id="WP_021818617.1">
    <property type="nucleotide sequence ID" value="NZ_AVBC01000020.1"/>
</dbReference>
<accession>W1N9V0</accession>
<dbReference type="PANTHER" id="PTHR43105:SF14">
    <property type="entry name" value="FORMATE DEHYDROGENASE H"/>
    <property type="match status" value="1"/>
</dbReference>
<evidence type="ECO:0000256" key="4">
    <source>
        <dbReference type="ARBA" id="ARBA00022714"/>
    </source>
</evidence>
<dbReference type="OrthoDB" id="9810782at2"/>
<dbReference type="Gene3D" id="3.40.50.740">
    <property type="match status" value="1"/>
</dbReference>
<dbReference type="InterPro" id="IPR009010">
    <property type="entry name" value="Asp_de-COase-like_dom_sf"/>
</dbReference>
<dbReference type="Gene3D" id="2.40.40.20">
    <property type="match status" value="1"/>
</dbReference>
<dbReference type="GO" id="GO:0046872">
    <property type="term" value="F:metal ion binding"/>
    <property type="evidence" value="ECO:0007669"/>
    <property type="project" value="UniProtKB-KW"/>
</dbReference>
<dbReference type="Pfam" id="PF10588">
    <property type="entry name" value="NADH-G_4Fe-4S_3"/>
    <property type="match status" value="1"/>
</dbReference>
<dbReference type="NCBIfam" id="TIGR01591">
    <property type="entry name" value="Fdh-alpha"/>
    <property type="match status" value="1"/>
</dbReference>
<dbReference type="Pfam" id="PF00384">
    <property type="entry name" value="Molybdopterin"/>
    <property type="match status" value="1"/>
</dbReference>
<keyword evidence="7" id="KW-0560">Oxidoreductase</keyword>
<reference evidence="15 16" key="1">
    <citation type="submission" date="2013-08" db="EMBL/GenBank/DDBJ databases">
        <title>draft genome of Halomonas huanghegensis, strain BJGMM-B45T.</title>
        <authorList>
            <person name="Miao C."/>
            <person name="Wan Y."/>
            <person name="Jin W."/>
        </authorList>
    </citation>
    <scope>NUCLEOTIDE SEQUENCE [LARGE SCALE GENOMIC DNA]</scope>
    <source>
        <strain evidence="15 16">BJGMM-B45</strain>
    </source>
</reference>
<dbReference type="Gene3D" id="3.10.20.740">
    <property type="match status" value="1"/>
</dbReference>
<keyword evidence="16" id="KW-1185">Reference proteome</keyword>
<dbReference type="FunFam" id="3.10.20.740:FF:000005">
    <property type="entry name" value="NADH:ubiquinone oxidoreductase subunit"/>
    <property type="match status" value="1"/>
</dbReference>
<dbReference type="PROSITE" id="PS51379">
    <property type="entry name" value="4FE4S_FER_2"/>
    <property type="match status" value="2"/>
</dbReference>
<keyword evidence="4" id="KW-0001">2Fe-2S</keyword>
<feature type="domain" description="4Fe-4S His(Cys)3-ligated-type" evidence="14">
    <location>
        <begin position="104"/>
        <end position="143"/>
    </location>
</feature>
<dbReference type="GO" id="GO:0008863">
    <property type="term" value="F:formate dehydrogenase (NAD+) activity"/>
    <property type="evidence" value="ECO:0007669"/>
    <property type="project" value="InterPro"/>
</dbReference>
<dbReference type="InterPro" id="IPR006963">
    <property type="entry name" value="Mopterin_OxRdtase_4Fe-4S_dom"/>
</dbReference>
<dbReference type="SMART" id="SM00926">
    <property type="entry name" value="Molybdop_Fe4S4"/>
    <property type="match status" value="1"/>
</dbReference>
<dbReference type="InterPro" id="IPR006655">
    <property type="entry name" value="Mopterin_OxRdtase_prok_CS"/>
</dbReference>
<evidence type="ECO:0000256" key="5">
    <source>
        <dbReference type="ARBA" id="ARBA00022723"/>
    </source>
</evidence>
<evidence type="ECO:0000256" key="7">
    <source>
        <dbReference type="ARBA" id="ARBA00023002"/>
    </source>
</evidence>
<dbReference type="GO" id="GO:0015942">
    <property type="term" value="P:formate metabolic process"/>
    <property type="evidence" value="ECO:0007669"/>
    <property type="project" value="InterPro"/>
</dbReference>
<evidence type="ECO:0000256" key="10">
    <source>
        <dbReference type="SAM" id="MobiDB-lite"/>
    </source>
</evidence>
<dbReference type="InterPro" id="IPR019574">
    <property type="entry name" value="NADH_UbQ_OxRdtase_Gsu_4Fe4S-bd"/>
</dbReference>
<feature type="compositionally biased region" description="Basic and acidic residues" evidence="10">
    <location>
        <begin position="1"/>
        <end position="13"/>
    </location>
</feature>
<evidence type="ECO:0000256" key="6">
    <source>
        <dbReference type="ARBA" id="ARBA00022737"/>
    </source>
</evidence>
<dbReference type="PROSITE" id="PS51839">
    <property type="entry name" value="4FE4S_HC3"/>
    <property type="match status" value="1"/>
</dbReference>
<dbReference type="CDD" id="cd02753">
    <property type="entry name" value="MopB_Formate-Dh-H"/>
    <property type="match status" value="1"/>
</dbReference>
<dbReference type="InterPro" id="IPR006478">
    <property type="entry name" value="Formate_DH_asu"/>
</dbReference>
<proteinExistence type="inferred from homology"/>
<feature type="domain" description="4Fe-4S ferredoxin-type" evidence="12">
    <location>
        <begin position="210"/>
        <end position="238"/>
    </location>
</feature>
<keyword evidence="6" id="KW-0677">Repeat</keyword>
<dbReference type="GO" id="GO:0043546">
    <property type="term" value="F:molybdopterin cofactor binding"/>
    <property type="evidence" value="ECO:0007669"/>
    <property type="project" value="InterPro"/>
</dbReference>
<dbReference type="Proteomes" id="UP000019113">
    <property type="component" value="Unassembled WGS sequence"/>
</dbReference>
<dbReference type="SUPFAM" id="SSF53706">
    <property type="entry name" value="Formate dehydrogenase/DMSO reductase, domains 1-3"/>
    <property type="match status" value="1"/>
</dbReference>
<feature type="domain" description="4Fe-4S Mo/W bis-MGD-type" evidence="13">
    <location>
        <begin position="245"/>
        <end position="301"/>
    </location>
</feature>
<evidence type="ECO:0000256" key="9">
    <source>
        <dbReference type="ARBA" id="ARBA00023014"/>
    </source>
</evidence>
<dbReference type="SUPFAM" id="SSF54862">
    <property type="entry name" value="4Fe-4S ferredoxins"/>
    <property type="match status" value="1"/>
</dbReference>
<evidence type="ECO:0000259" key="14">
    <source>
        <dbReference type="PROSITE" id="PS51839"/>
    </source>
</evidence>
<dbReference type="InterPro" id="IPR001041">
    <property type="entry name" value="2Fe-2S_ferredoxin-type"/>
</dbReference>
<dbReference type="Gene3D" id="3.30.70.20">
    <property type="match status" value="1"/>
</dbReference>
<dbReference type="InterPro" id="IPR006656">
    <property type="entry name" value="Mopterin_OxRdtase"/>
</dbReference>
<dbReference type="PROSITE" id="PS51669">
    <property type="entry name" value="4FE4S_MOW_BIS_MGD"/>
    <property type="match status" value="1"/>
</dbReference>
<evidence type="ECO:0000256" key="3">
    <source>
        <dbReference type="ARBA" id="ARBA00022485"/>
    </source>
</evidence>
<feature type="region of interest" description="Disordered" evidence="10">
    <location>
        <begin position="1"/>
        <end position="20"/>
    </location>
</feature>
<dbReference type="Pfam" id="PF04879">
    <property type="entry name" value="Molybdop_Fe4S4"/>
    <property type="match status" value="1"/>
</dbReference>
<keyword evidence="9" id="KW-0411">Iron-sulfur</keyword>
<evidence type="ECO:0000313" key="16">
    <source>
        <dbReference type="Proteomes" id="UP000019113"/>
    </source>
</evidence>
<dbReference type="Gene3D" id="2.20.25.90">
    <property type="entry name" value="ADC-like domains"/>
    <property type="match status" value="1"/>
</dbReference>
<dbReference type="SMART" id="SM00929">
    <property type="entry name" value="NADH-G_4Fe-4S_3"/>
    <property type="match status" value="1"/>
</dbReference>
<evidence type="ECO:0000259" key="11">
    <source>
        <dbReference type="PROSITE" id="PS51085"/>
    </source>
</evidence>
<dbReference type="InterPro" id="IPR050123">
    <property type="entry name" value="Prok_molybdopt-oxidoreductase"/>
</dbReference>
<evidence type="ECO:0000313" key="15">
    <source>
        <dbReference type="EMBL" id="ERL51981.1"/>
    </source>
</evidence>
<evidence type="ECO:0000259" key="12">
    <source>
        <dbReference type="PROSITE" id="PS51379"/>
    </source>
</evidence>
<dbReference type="PROSITE" id="PS00198">
    <property type="entry name" value="4FE4S_FER_1"/>
    <property type="match status" value="1"/>
</dbReference>
<dbReference type="SUPFAM" id="SSF50692">
    <property type="entry name" value="ADC-like"/>
    <property type="match status" value="1"/>
</dbReference>
<comment type="caution">
    <text evidence="15">The sequence shown here is derived from an EMBL/GenBank/DDBJ whole genome shotgun (WGS) entry which is preliminary data.</text>
</comment>
<dbReference type="GO" id="GO:0051539">
    <property type="term" value="F:4 iron, 4 sulfur cluster binding"/>
    <property type="evidence" value="ECO:0007669"/>
    <property type="project" value="UniProtKB-KW"/>
</dbReference>
<dbReference type="CDD" id="cd00508">
    <property type="entry name" value="MopB_CT_Fdh-Nap-like"/>
    <property type="match status" value="1"/>
</dbReference>
<name>W1N9V0_9GAMM</name>
<dbReference type="GO" id="GO:1990204">
    <property type="term" value="C:oxidoreductase complex"/>
    <property type="evidence" value="ECO:0007669"/>
    <property type="project" value="UniProtKB-ARBA"/>
</dbReference>
<dbReference type="InterPro" id="IPR006657">
    <property type="entry name" value="MoPterin_dinucl-bd_dom"/>
</dbReference>
<dbReference type="CDD" id="cd00207">
    <property type="entry name" value="fer2"/>
    <property type="match status" value="1"/>
</dbReference>
<dbReference type="PIRSF" id="PIRSF036643">
    <property type="entry name" value="FDH_alpha"/>
    <property type="match status" value="1"/>
</dbReference>
<evidence type="ECO:0000256" key="8">
    <source>
        <dbReference type="ARBA" id="ARBA00023004"/>
    </source>
</evidence>
<gene>
    <name evidence="15" type="ORF">BJB45_12500</name>
</gene>
<dbReference type="GO" id="GO:0022904">
    <property type="term" value="P:respiratory electron transport chain"/>
    <property type="evidence" value="ECO:0007669"/>
    <property type="project" value="TreeGrafter"/>
</dbReference>
<dbReference type="PATRIC" id="fig|1178482.3.peg.1654"/>
<feature type="domain" description="4Fe-4S ferredoxin-type" evidence="12">
    <location>
        <begin position="166"/>
        <end position="197"/>
    </location>
</feature>
<dbReference type="KEGG" id="hhu:AR456_14605"/>
<dbReference type="Pfam" id="PF01568">
    <property type="entry name" value="Molydop_binding"/>
    <property type="match status" value="1"/>
</dbReference>
<dbReference type="STRING" id="1178482.AR456_14605"/>
<dbReference type="eggNOG" id="COG3383">
    <property type="taxonomic scope" value="Bacteria"/>
</dbReference>
<evidence type="ECO:0000259" key="13">
    <source>
        <dbReference type="PROSITE" id="PS51669"/>
    </source>
</evidence>
<organism evidence="15 16">
    <name type="scientific">Halomonas huangheensis</name>
    <dbReference type="NCBI Taxonomy" id="1178482"/>
    <lineage>
        <taxon>Bacteria</taxon>
        <taxon>Pseudomonadati</taxon>
        <taxon>Pseudomonadota</taxon>
        <taxon>Gammaproteobacteria</taxon>
        <taxon>Oceanospirillales</taxon>
        <taxon>Halomonadaceae</taxon>
        <taxon>Halomonas</taxon>
    </lineage>
</organism>
<dbReference type="FunFam" id="3.30.70.20:FF:000035">
    <property type="entry name" value="Iron hydrogenase 1"/>
    <property type="match status" value="1"/>
</dbReference>
<comment type="similarity">
    <text evidence="1">Belongs to the complex I 75 kDa subunit family.</text>
</comment>
<evidence type="ECO:0000256" key="2">
    <source>
        <dbReference type="ARBA" id="ARBA00007023"/>
    </source>
</evidence>
<dbReference type="PROSITE" id="PS51085">
    <property type="entry name" value="2FE2S_FER_2"/>
    <property type="match status" value="1"/>
</dbReference>